<name>A0A401K0B9_9PROT</name>
<evidence type="ECO:0008006" key="3">
    <source>
        <dbReference type="Google" id="ProtNLM"/>
    </source>
</evidence>
<dbReference type="InterPro" id="IPR006597">
    <property type="entry name" value="Sel1-like"/>
</dbReference>
<dbReference type="Pfam" id="PF08238">
    <property type="entry name" value="Sel1"/>
    <property type="match status" value="2"/>
</dbReference>
<keyword evidence="2" id="KW-1185">Reference proteome</keyword>
<comment type="caution">
    <text evidence="1">The sequence shown here is derived from an EMBL/GenBank/DDBJ whole genome shotgun (WGS) entry which is preliminary data.</text>
</comment>
<gene>
    <name evidence="1" type="ORF">SFMTTN_3016</name>
</gene>
<dbReference type="EMBL" id="BGOW01000036">
    <property type="protein sequence ID" value="GCB02196.1"/>
    <property type="molecule type" value="Genomic_DNA"/>
</dbReference>
<dbReference type="Gene3D" id="1.25.40.10">
    <property type="entry name" value="Tetratricopeptide repeat domain"/>
    <property type="match status" value="1"/>
</dbReference>
<dbReference type="InterPro" id="IPR011990">
    <property type="entry name" value="TPR-like_helical_dom_sf"/>
</dbReference>
<dbReference type="AlphaFoldDB" id="A0A401K0B9"/>
<sequence length="127" mass="13765">MDIIELAGYGPLKKLLEAAQGGDVTAQYNLGVMYFEGKDAPQDYLEAAKWYGAAADEGDRQAQFNLGLMFYRGVGVPKNLVHAYELFSLAAAQGDERAKQGMAAILREAAPEQFAEIHALGTGSRKH</sequence>
<dbReference type="SUPFAM" id="SSF81901">
    <property type="entry name" value="HCP-like"/>
    <property type="match status" value="1"/>
</dbReference>
<dbReference type="RefSeq" id="WP_223247874.1">
    <property type="nucleotide sequence ID" value="NZ_BGOW01000036.1"/>
</dbReference>
<protein>
    <recommendedName>
        <fullName evidence="3">Sel1 repeat family protein</fullName>
    </recommendedName>
</protein>
<accession>A0A401K0B9</accession>
<evidence type="ECO:0000313" key="1">
    <source>
        <dbReference type="EMBL" id="GCB02196.1"/>
    </source>
</evidence>
<dbReference type="PANTHER" id="PTHR11102:SF160">
    <property type="entry name" value="ERAD-ASSOCIATED E3 UBIQUITIN-PROTEIN LIGASE COMPONENT HRD3"/>
    <property type="match status" value="1"/>
</dbReference>
<evidence type="ECO:0000313" key="2">
    <source>
        <dbReference type="Proteomes" id="UP000286806"/>
    </source>
</evidence>
<proteinExistence type="predicted"/>
<dbReference type="InterPro" id="IPR050767">
    <property type="entry name" value="Sel1_AlgK"/>
</dbReference>
<dbReference type="SMART" id="SM00671">
    <property type="entry name" value="SEL1"/>
    <property type="match status" value="2"/>
</dbReference>
<dbReference type="PANTHER" id="PTHR11102">
    <property type="entry name" value="SEL-1-LIKE PROTEIN"/>
    <property type="match status" value="1"/>
</dbReference>
<reference evidence="1 2" key="1">
    <citation type="journal article" date="2019" name="Front. Microbiol.">
        <title>Genomes of Neutrophilic Sulfur-Oxidizing Chemolithoautotrophs Representing 9 Proteobacterial Species From 8 Genera.</title>
        <authorList>
            <person name="Watanabe T."/>
            <person name="Kojima H."/>
            <person name="Umezawa K."/>
            <person name="Hori C."/>
            <person name="Takasuka T.E."/>
            <person name="Kato Y."/>
            <person name="Fukui M."/>
        </authorList>
    </citation>
    <scope>NUCLEOTIDE SEQUENCE [LARGE SCALE GENOMIC DNA]</scope>
    <source>
        <strain evidence="1 2">TTN</strain>
    </source>
</reference>
<organism evidence="1 2">
    <name type="scientific">Sulfuriferula multivorans</name>
    <dbReference type="NCBI Taxonomy" id="1559896"/>
    <lineage>
        <taxon>Bacteria</taxon>
        <taxon>Pseudomonadati</taxon>
        <taxon>Pseudomonadota</taxon>
        <taxon>Betaproteobacteria</taxon>
        <taxon>Nitrosomonadales</taxon>
        <taxon>Sulfuricellaceae</taxon>
        <taxon>Sulfuriferula</taxon>
    </lineage>
</organism>
<dbReference type="Proteomes" id="UP000286806">
    <property type="component" value="Unassembled WGS sequence"/>
</dbReference>